<protein>
    <submittedName>
        <fullName evidence="1">Uncharacterized protein</fullName>
    </submittedName>
</protein>
<dbReference type="PANTHER" id="PTHR12112:SF39">
    <property type="entry name" value="EG:152A3.5 PROTEIN (FBGN0003116_PN PROTEIN)"/>
    <property type="match status" value="1"/>
</dbReference>
<organism evidence="1 2">
    <name type="scientific">Forsythia ovata</name>
    <dbReference type="NCBI Taxonomy" id="205694"/>
    <lineage>
        <taxon>Eukaryota</taxon>
        <taxon>Viridiplantae</taxon>
        <taxon>Streptophyta</taxon>
        <taxon>Embryophyta</taxon>
        <taxon>Tracheophyta</taxon>
        <taxon>Spermatophyta</taxon>
        <taxon>Magnoliopsida</taxon>
        <taxon>eudicotyledons</taxon>
        <taxon>Gunneridae</taxon>
        <taxon>Pentapetalae</taxon>
        <taxon>asterids</taxon>
        <taxon>lamiids</taxon>
        <taxon>Lamiales</taxon>
        <taxon>Oleaceae</taxon>
        <taxon>Forsythieae</taxon>
        <taxon>Forsythia</taxon>
    </lineage>
</organism>
<gene>
    <name evidence="1" type="ORF">Fot_29209</name>
</gene>
<dbReference type="Gene3D" id="3.90.1640.10">
    <property type="entry name" value="inorganic pyrophosphatase (n-terminal core)"/>
    <property type="match status" value="1"/>
</dbReference>
<reference evidence="2" key="1">
    <citation type="submission" date="2024-07" db="EMBL/GenBank/DDBJ databases">
        <title>Two chromosome-level genome assemblies of Korean endemic species Abeliophyllum distichum and Forsythia ovata (Oleaceae).</title>
        <authorList>
            <person name="Jang H."/>
        </authorList>
    </citation>
    <scope>NUCLEOTIDE SEQUENCE [LARGE SCALE GENOMIC DNA]</scope>
</reference>
<keyword evidence="2" id="KW-1185">Reference proteome</keyword>
<evidence type="ECO:0000313" key="1">
    <source>
        <dbReference type="EMBL" id="KAL2515238.1"/>
    </source>
</evidence>
<name>A0ABD1TRQ8_9LAMI</name>
<proteinExistence type="predicted"/>
<dbReference type="Proteomes" id="UP001604277">
    <property type="component" value="Unassembled WGS sequence"/>
</dbReference>
<accession>A0ABD1TRQ8</accession>
<sequence length="179" mass="20326">MVAAICYVWLLENRMKADKERGDGDRSSFELIIPVMNTRREKMWKQRQVAWLFEHVGLDATALFFSNEVDLETLMMAKKLSMLVVSEDILRTNSEYKLLCLFIASLAGILLDTQNLNLSPKLSVTRDAEAVQLLLGGLAPNYRNTLFDQLMQDLIDNSFLEFCATAMGSPSAKVSWFSF</sequence>
<evidence type="ECO:0000313" key="2">
    <source>
        <dbReference type="Proteomes" id="UP001604277"/>
    </source>
</evidence>
<comment type="caution">
    <text evidence="1">The sequence shown here is derived from an EMBL/GenBank/DDBJ whole genome shotgun (WGS) entry which is preliminary data.</text>
</comment>
<dbReference type="AlphaFoldDB" id="A0ABD1TRQ8"/>
<dbReference type="EMBL" id="JBFOLJ010000008">
    <property type="protein sequence ID" value="KAL2515238.1"/>
    <property type="molecule type" value="Genomic_DNA"/>
</dbReference>
<dbReference type="PANTHER" id="PTHR12112">
    <property type="entry name" value="BNIP - RELATED"/>
    <property type="match status" value="1"/>
</dbReference>